<protein>
    <submittedName>
        <fullName evidence="2">GNAT family N-acetyltransferase</fullName>
        <ecNumber evidence="2">2.3.1.-</ecNumber>
    </submittedName>
</protein>
<name>A0A9X2IEP7_9ACTN</name>
<dbReference type="GO" id="GO:0016747">
    <property type="term" value="F:acyltransferase activity, transferring groups other than amino-acyl groups"/>
    <property type="evidence" value="ECO:0007669"/>
    <property type="project" value="InterPro"/>
</dbReference>
<dbReference type="InterPro" id="IPR000182">
    <property type="entry name" value="GNAT_dom"/>
</dbReference>
<sequence>MSADAAVEVRPALLADLPAADAVEAAAFGDEGTVITDLLAALRAAGRMVHELVGADEAGRVRGHVGLSRGWVDARPSLVEVLVLSPLGVAPDAQGRGLGAALVRAALARAEADGVPALFLEGDPGYYGRLGFERADTHGFERPSVRVPDAAFQVVTLPGHESWQRGRLVYADPFWALDAVGLRDPFLAEVEEWLS</sequence>
<dbReference type="EMBL" id="JAMOIL010000001">
    <property type="protein sequence ID" value="MCM0618835.1"/>
    <property type="molecule type" value="Genomic_DNA"/>
</dbReference>
<feature type="domain" description="N-acetyltransferase" evidence="1">
    <location>
        <begin position="7"/>
        <end position="158"/>
    </location>
</feature>
<evidence type="ECO:0000313" key="3">
    <source>
        <dbReference type="Proteomes" id="UP001139485"/>
    </source>
</evidence>
<comment type="caution">
    <text evidence="2">The sequence shown here is derived from an EMBL/GenBank/DDBJ whole genome shotgun (WGS) entry which is preliminary data.</text>
</comment>
<dbReference type="PROSITE" id="PS51186">
    <property type="entry name" value="GNAT"/>
    <property type="match status" value="1"/>
</dbReference>
<dbReference type="Pfam" id="PF00583">
    <property type="entry name" value="Acetyltransf_1"/>
    <property type="match status" value="1"/>
</dbReference>
<gene>
    <name evidence="2" type="ORF">M8330_00835</name>
</gene>
<dbReference type="Proteomes" id="UP001139485">
    <property type="component" value="Unassembled WGS sequence"/>
</dbReference>
<proteinExistence type="predicted"/>
<dbReference type="SUPFAM" id="SSF55729">
    <property type="entry name" value="Acyl-CoA N-acyltransferases (Nat)"/>
    <property type="match status" value="1"/>
</dbReference>
<organism evidence="2 3">
    <name type="scientific">Nocardioides bruguierae</name>
    <dbReference type="NCBI Taxonomy" id="2945102"/>
    <lineage>
        <taxon>Bacteria</taxon>
        <taxon>Bacillati</taxon>
        <taxon>Actinomycetota</taxon>
        <taxon>Actinomycetes</taxon>
        <taxon>Propionibacteriales</taxon>
        <taxon>Nocardioidaceae</taxon>
        <taxon>Nocardioides</taxon>
    </lineage>
</organism>
<dbReference type="EC" id="2.3.1.-" evidence="2"/>
<accession>A0A9X2IEP7</accession>
<keyword evidence="2" id="KW-0808">Transferase</keyword>
<reference evidence="2" key="1">
    <citation type="submission" date="2022-05" db="EMBL/GenBank/DDBJ databases">
        <authorList>
            <person name="Tuo L."/>
        </authorList>
    </citation>
    <scope>NUCLEOTIDE SEQUENCE</scope>
    <source>
        <strain evidence="2">BSK12Z-4</strain>
    </source>
</reference>
<dbReference type="RefSeq" id="WP_250825793.1">
    <property type="nucleotide sequence ID" value="NZ_JAMOIL010000001.1"/>
</dbReference>
<dbReference type="Gene3D" id="3.40.630.30">
    <property type="match status" value="1"/>
</dbReference>
<dbReference type="AlphaFoldDB" id="A0A9X2IEP7"/>
<keyword evidence="2" id="KW-0012">Acyltransferase</keyword>
<evidence type="ECO:0000313" key="2">
    <source>
        <dbReference type="EMBL" id="MCM0618835.1"/>
    </source>
</evidence>
<keyword evidence="3" id="KW-1185">Reference proteome</keyword>
<dbReference type="InterPro" id="IPR016181">
    <property type="entry name" value="Acyl_CoA_acyltransferase"/>
</dbReference>
<evidence type="ECO:0000259" key="1">
    <source>
        <dbReference type="PROSITE" id="PS51186"/>
    </source>
</evidence>